<accession>A0ABS6JQT9</accession>
<dbReference type="Proteomes" id="UP000790580">
    <property type="component" value="Unassembled WGS sequence"/>
</dbReference>
<keyword evidence="3" id="KW-1185">Reference proteome</keyword>
<evidence type="ECO:0000256" key="1">
    <source>
        <dbReference type="SAM" id="Phobius"/>
    </source>
</evidence>
<feature type="transmembrane region" description="Helical" evidence="1">
    <location>
        <begin position="64"/>
        <end position="89"/>
    </location>
</feature>
<gene>
    <name evidence="2" type="ORF">KS407_05590</name>
</gene>
<keyword evidence="1" id="KW-0812">Transmembrane</keyword>
<protein>
    <submittedName>
        <fullName evidence="2">Uncharacterized protein</fullName>
    </submittedName>
</protein>
<reference evidence="2 3" key="1">
    <citation type="submission" date="2021-06" db="EMBL/GenBank/DDBJ databases">
        <title>Bacillus sp. RD4P76, an endophyte from a halophyte.</title>
        <authorList>
            <person name="Sun J.-Q."/>
        </authorList>
    </citation>
    <scope>NUCLEOTIDE SEQUENCE [LARGE SCALE GENOMIC DNA]</scope>
    <source>
        <strain evidence="2 3">JCM 17098</strain>
    </source>
</reference>
<keyword evidence="1" id="KW-0472">Membrane</keyword>
<dbReference type="RefSeq" id="WP_088074103.1">
    <property type="nucleotide sequence ID" value="NZ_JAHQCR010000023.1"/>
</dbReference>
<feature type="transmembrane region" description="Helical" evidence="1">
    <location>
        <begin position="26"/>
        <end position="52"/>
    </location>
</feature>
<proteinExistence type="predicted"/>
<evidence type="ECO:0000313" key="2">
    <source>
        <dbReference type="EMBL" id="MBU9720921.1"/>
    </source>
</evidence>
<keyword evidence="1" id="KW-1133">Transmembrane helix</keyword>
<sequence length="92" mass="10013">MSEAAVEQQRVQGLSEQEEVVPVTGWLIYLLVMLIPLVNIVMLFVWAFGGNVNKNKSNLAKASLVMALISIILSIVFSIFMGAFISSILSGL</sequence>
<dbReference type="EMBL" id="JAHQCR010000023">
    <property type="protein sequence ID" value="MBU9720921.1"/>
    <property type="molecule type" value="Genomic_DNA"/>
</dbReference>
<name>A0ABS6JQT9_9BACI</name>
<evidence type="ECO:0000313" key="3">
    <source>
        <dbReference type="Proteomes" id="UP000790580"/>
    </source>
</evidence>
<comment type="caution">
    <text evidence="2">The sequence shown here is derived from an EMBL/GenBank/DDBJ whole genome shotgun (WGS) entry which is preliminary data.</text>
</comment>
<organism evidence="2 3">
    <name type="scientific">Evansella alkalicola</name>
    <dbReference type="NCBI Taxonomy" id="745819"/>
    <lineage>
        <taxon>Bacteria</taxon>
        <taxon>Bacillati</taxon>
        <taxon>Bacillota</taxon>
        <taxon>Bacilli</taxon>
        <taxon>Bacillales</taxon>
        <taxon>Bacillaceae</taxon>
        <taxon>Evansella</taxon>
    </lineage>
</organism>